<dbReference type="InterPro" id="IPR003509">
    <property type="entry name" value="UPF0102_YraN-like"/>
</dbReference>
<dbReference type="PANTHER" id="PTHR34039">
    <property type="entry name" value="UPF0102 PROTEIN YRAN"/>
    <property type="match status" value="1"/>
</dbReference>
<proteinExistence type="inferred from homology"/>
<dbReference type="InterPro" id="IPR011335">
    <property type="entry name" value="Restrct_endonuc-II-like"/>
</dbReference>
<gene>
    <name evidence="2" type="ORF">C5Q98_02380</name>
</gene>
<dbReference type="GO" id="GO:0003676">
    <property type="term" value="F:nucleic acid binding"/>
    <property type="evidence" value="ECO:0007669"/>
    <property type="project" value="InterPro"/>
</dbReference>
<evidence type="ECO:0000256" key="1">
    <source>
        <dbReference type="ARBA" id="ARBA00006738"/>
    </source>
</evidence>
<dbReference type="Gene3D" id="3.40.1350.10">
    <property type="match status" value="1"/>
</dbReference>
<accession>A0A2S0KMA9</accession>
<dbReference type="KEGG" id="fsa:C5Q98_02380"/>
<dbReference type="EMBL" id="CP027226">
    <property type="protein sequence ID" value="AVM42147.1"/>
    <property type="molecule type" value="Genomic_DNA"/>
</dbReference>
<keyword evidence="3" id="KW-1185">Reference proteome</keyword>
<name>A0A2S0KMA9_9FIRM</name>
<sequence>MGEALRRFAFTYNKNDLEAFIKAERFVSSKLKASGHVILAHNYFVHNVGEIDIITFKEGVLYATEVKARNINDRFGGNKAQFTHEKQAKVIKTLNHFASYQNQNDIPQQLLAATVDWNDEQEIVNCEIFNWDLY</sequence>
<dbReference type="Proteomes" id="UP000237947">
    <property type="component" value="Chromosome"/>
</dbReference>
<comment type="similarity">
    <text evidence="1">Belongs to the UPF0102 family.</text>
</comment>
<reference evidence="3" key="1">
    <citation type="submission" date="2018-02" db="EMBL/GenBank/DDBJ databases">
        <authorList>
            <person name="Holder M.E."/>
            <person name="Ajami N.J."/>
            <person name="Petrosino J.F."/>
        </authorList>
    </citation>
    <scope>NUCLEOTIDE SEQUENCE [LARGE SCALE GENOMIC DNA]</scope>
    <source>
        <strain evidence="3">CCUG 47711</strain>
    </source>
</reference>
<evidence type="ECO:0000313" key="2">
    <source>
        <dbReference type="EMBL" id="AVM42147.1"/>
    </source>
</evidence>
<evidence type="ECO:0000313" key="3">
    <source>
        <dbReference type="Proteomes" id="UP000237947"/>
    </source>
</evidence>
<organism evidence="2 3">
    <name type="scientific">Fastidiosipila sanguinis</name>
    <dbReference type="NCBI Taxonomy" id="236753"/>
    <lineage>
        <taxon>Bacteria</taxon>
        <taxon>Bacillati</taxon>
        <taxon>Bacillota</taxon>
        <taxon>Clostridia</taxon>
        <taxon>Eubacteriales</taxon>
        <taxon>Oscillospiraceae</taxon>
        <taxon>Fastidiosipila</taxon>
    </lineage>
</organism>
<dbReference type="SUPFAM" id="SSF52980">
    <property type="entry name" value="Restriction endonuclease-like"/>
    <property type="match status" value="1"/>
</dbReference>
<dbReference type="AlphaFoldDB" id="A0A2S0KMA9"/>
<protein>
    <submittedName>
        <fullName evidence="2">Uncharacterized protein</fullName>
    </submittedName>
</protein>
<dbReference type="OrthoDB" id="9802516at2"/>
<dbReference type="PANTHER" id="PTHR34039:SF1">
    <property type="entry name" value="UPF0102 PROTEIN YRAN"/>
    <property type="match status" value="1"/>
</dbReference>
<dbReference type="InterPro" id="IPR011856">
    <property type="entry name" value="tRNA_endonuc-like_dom_sf"/>
</dbReference>
<dbReference type="RefSeq" id="WP_106012133.1">
    <property type="nucleotide sequence ID" value="NZ_CP027226.1"/>
</dbReference>
<dbReference type="Pfam" id="PF02021">
    <property type="entry name" value="UPF0102"/>
    <property type="match status" value="1"/>
</dbReference>